<feature type="domain" description="NAD(P)-binding" evidence="1">
    <location>
        <begin position="8"/>
        <end position="156"/>
    </location>
</feature>
<gene>
    <name evidence="2" type="ORF">BDY17DRAFT_157489</name>
</gene>
<dbReference type="PANTHER" id="PTHR43162">
    <property type="match status" value="1"/>
</dbReference>
<name>A0A6A6PQA7_9PEZI</name>
<evidence type="ECO:0000313" key="2">
    <source>
        <dbReference type="EMBL" id="KAF2482288.1"/>
    </source>
</evidence>
<reference evidence="2" key="1">
    <citation type="journal article" date="2020" name="Stud. Mycol.">
        <title>101 Dothideomycetes genomes: a test case for predicting lifestyles and emergence of pathogens.</title>
        <authorList>
            <person name="Haridas S."/>
            <person name="Albert R."/>
            <person name="Binder M."/>
            <person name="Bloem J."/>
            <person name="Labutti K."/>
            <person name="Salamov A."/>
            <person name="Andreopoulos B."/>
            <person name="Baker S."/>
            <person name="Barry K."/>
            <person name="Bills G."/>
            <person name="Bluhm B."/>
            <person name="Cannon C."/>
            <person name="Castanera R."/>
            <person name="Culley D."/>
            <person name="Daum C."/>
            <person name="Ezra D."/>
            <person name="Gonzalez J."/>
            <person name="Henrissat B."/>
            <person name="Kuo A."/>
            <person name="Liang C."/>
            <person name="Lipzen A."/>
            <person name="Lutzoni F."/>
            <person name="Magnuson J."/>
            <person name="Mondo S."/>
            <person name="Nolan M."/>
            <person name="Ohm R."/>
            <person name="Pangilinan J."/>
            <person name="Park H.-J."/>
            <person name="Ramirez L."/>
            <person name="Alfaro M."/>
            <person name="Sun H."/>
            <person name="Tritt A."/>
            <person name="Yoshinaga Y."/>
            <person name="Zwiers L.-H."/>
            <person name="Turgeon B."/>
            <person name="Goodwin S."/>
            <person name="Spatafora J."/>
            <person name="Crous P."/>
            <person name="Grigoriev I."/>
        </authorList>
    </citation>
    <scope>NUCLEOTIDE SEQUENCE</scope>
    <source>
        <strain evidence="2">CBS 113389</strain>
    </source>
</reference>
<dbReference type="PANTHER" id="PTHR43162:SF1">
    <property type="entry name" value="PRESTALK A DIFFERENTIATION PROTEIN A"/>
    <property type="match status" value="1"/>
</dbReference>
<proteinExistence type="predicted"/>
<dbReference type="RefSeq" id="XP_033588858.1">
    <property type="nucleotide sequence ID" value="XM_033729673.1"/>
</dbReference>
<accession>A0A6A6PQA7</accession>
<dbReference type="SUPFAM" id="SSF51735">
    <property type="entry name" value="NAD(P)-binding Rossmann-fold domains"/>
    <property type="match status" value="1"/>
</dbReference>
<evidence type="ECO:0000259" key="1">
    <source>
        <dbReference type="Pfam" id="PF13460"/>
    </source>
</evidence>
<dbReference type="GeneID" id="54470675"/>
<sequence>MDPVIVFGPTGNIGAVVARTAAQAGAKVVLAMRDTNKTITGIDEQSGSFTRVHADLQKPETVEEAVRSTGAKRAFVYIAPRTPDHMKGTFAAMKAGGIDFVVFLSSFTVPTDVPLKDVPQSELIAYFHAQAEASLHEVYDAGHFVSLRPGSFATNHLRQKDNIRKGQVALHAPDFRQDNITFGDIGEVGGAILVSGPQDNQQYVYLHGPQVIPQREAVIQIGEVLGVEVKVTELNDEQALEQYLAQGTPKPFAEYMVRAASNPNSSLKFPHLDEGVQNVQRYAKHPATPLRAWVEANSGLFAA</sequence>
<dbReference type="OrthoDB" id="419598at2759"/>
<dbReference type="Pfam" id="PF13460">
    <property type="entry name" value="NAD_binding_10"/>
    <property type="match status" value="1"/>
</dbReference>
<protein>
    <recommendedName>
        <fullName evidence="1">NAD(P)-binding domain-containing protein</fullName>
    </recommendedName>
</protein>
<keyword evidence="3" id="KW-1185">Reference proteome</keyword>
<dbReference type="Gene3D" id="3.40.50.720">
    <property type="entry name" value="NAD(P)-binding Rossmann-like Domain"/>
    <property type="match status" value="1"/>
</dbReference>
<evidence type="ECO:0000313" key="3">
    <source>
        <dbReference type="Proteomes" id="UP000799767"/>
    </source>
</evidence>
<dbReference type="InterPro" id="IPR036291">
    <property type="entry name" value="NAD(P)-bd_dom_sf"/>
</dbReference>
<dbReference type="AlphaFoldDB" id="A0A6A6PQA7"/>
<dbReference type="EMBL" id="MU001636">
    <property type="protein sequence ID" value="KAF2482288.1"/>
    <property type="molecule type" value="Genomic_DNA"/>
</dbReference>
<organism evidence="2 3">
    <name type="scientific">Neohortaea acidophila</name>
    <dbReference type="NCBI Taxonomy" id="245834"/>
    <lineage>
        <taxon>Eukaryota</taxon>
        <taxon>Fungi</taxon>
        <taxon>Dikarya</taxon>
        <taxon>Ascomycota</taxon>
        <taxon>Pezizomycotina</taxon>
        <taxon>Dothideomycetes</taxon>
        <taxon>Dothideomycetidae</taxon>
        <taxon>Mycosphaerellales</taxon>
        <taxon>Teratosphaeriaceae</taxon>
        <taxon>Neohortaea</taxon>
    </lineage>
</organism>
<dbReference type="Proteomes" id="UP000799767">
    <property type="component" value="Unassembled WGS sequence"/>
</dbReference>
<dbReference type="InterPro" id="IPR051604">
    <property type="entry name" value="Ergot_Alk_Oxidoreductase"/>
</dbReference>
<dbReference type="InterPro" id="IPR016040">
    <property type="entry name" value="NAD(P)-bd_dom"/>
</dbReference>